<dbReference type="Gene3D" id="1.10.575.10">
    <property type="entry name" value="P1 Nuclease"/>
    <property type="match status" value="1"/>
</dbReference>
<gene>
    <name evidence="1" type="ORF">GCM10022216_16380</name>
</gene>
<dbReference type="Proteomes" id="UP001500101">
    <property type="component" value="Unassembled WGS sequence"/>
</dbReference>
<proteinExistence type="predicted"/>
<dbReference type="SUPFAM" id="SSF48537">
    <property type="entry name" value="Phospholipase C/P1 nuclease"/>
    <property type="match status" value="1"/>
</dbReference>
<organism evidence="1 2">
    <name type="scientific">Sphingobacterium kyonggiense</name>
    <dbReference type="NCBI Taxonomy" id="714075"/>
    <lineage>
        <taxon>Bacteria</taxon>
        <taxon>Pseudomonadati</taxon>
        <taxon>Bacteroidota</taxon>
        <taxon>Sphingobacteriia</taxon>
        <taxon>Sphingobacteriales</taxon>
        <taxon>Sphingobacteriaceae</taxon>
        <taxon>Sphingobacterium</taxon>
    </lineage>
</organism>
<dbReference type="InterPro" id="IPR008947">
    <property type="entry name" value="PLipase_C/P1_nuclease_dom_sf"/>
</dbReference>
<sequence>MDLIPFYKNNLHYIREMAVNADKRVYIDTAESKRHYLDLDKVELPQDSLMVPWYKLEKKQSLMRKWSFGIIPWQIDITYRKLVKAFYNHDSEKIIKHSADIGHYLADAHVPLHSSSNYNGQFTNQMGIHALWETRIPEKYIPTYNLFVGKAAYIPDVLAFAWKTINKSHNLLDSVFKMEMQTRQDIPAIQHKTYIVRGNQTLHNYSETYVDHYHNLLDGMVENRLRMSIQAIGSIWLSAWIDAGQPDLTKSKPISVLQDTIPYKGKTSLGREEWHE</sequence>
<evidence type="ECO:0008006" key="3">
    <source>
        <dbReference type="Google" id="ProtNLM"/>
    </source>
</evidence>
<name>A0ABP7YNE3_9SPHI</name>
<dbReference type="CDD" id="cd10981">
    <property type="entry name" value="ZnPC_S1P1"/>
    <property type="match status" value="1"/>
</dbReference>
<evidence type="ECO:0000313" key="1">
    <source>
        <dbReference type="EMBL" id="GAA4138886.1"/>
    </source>
</evidence>
<keyword evidence="2" id="KW-1185">Reference proteome</keyword>
<dbReference type="EMBL" id="BAAAZI010000006">
    <property type="protein sequence ID" value="GAA4138886.1"/>
    <property type="molecule type" value="Genomic_DNA"/>
</dbReference>
<comment type="caution">
    <text evidence="1">The sequence shown here is derived from an EMBL/GenBank/DDBJ whole genome shotgun (WGS) entry which is preliminary data.</text>
</comment>
<protein>
    <recommendedName>
        <fullName evidence="3">S1/P1 Nuclease</fullName>
    </recommendedName>
</protein>
<accession>A0ABP7YNE3</accession>
<reference evidence="2" key="1">
    <citation type="journal article" date="2019" name="Int. J. Syst. Evol. Microbiol.">
        <title>The Global Catalogue of Microorganisms (GCM) 10K type strain sequencing project: providing services to taxonomists for standard genome sequencing and annotation.</title>
        <authorList>
            <consortium name="The Broad Institute Genomics Platform"/>
            <consortium name="The Broad Institute Genome Sequencing Center for Infectious Disease"/>
            <person name="Wu L."/>
            <person name="Ma J."/>
        </authorList>
    </citation>
    <scope>NUCLEOTIDE SEQUENCE [LARGE SCALE GENOMIC DNA]</scope>
    <source>
        <strain evidence="2">JCM 16704</strain>
    </source>
</reference>
<evidence type="ECO:0000313" key="2">
    <source>
        <dbReference type="Proteomes" id="UP001500101"/>
    </source>
</evidence>